<proteinExistence type="predicted"/>
<dbReference type="EMBL" id="JAAMRR010000769">
    <property type="protein sequence ID" value="NGX96481.1"/>
    <property type="molecule type" value="Genomic_DNA"/>
</dbReference>
<evidence type="ECO:0000313" key="1">
    <source>
        <dbReference type="EMBL" id="NGX96481.1"/>
    </source>
</evidence>
<evidence type="ECO:0000313" key="2">
    <source>
        <dbReference type="Proteomes" id="UP000480266"/>
    </source>
</evidence>
<gene>
    <name evidence="1" type="ORF">G4V63_15045</name>
</gene>
<comment type="caution">
    <text evidence="1">The sequence shown here is derived from an EMBL/GenBank/DDBJ whole genome shotgun (WGS) entry which is preliminary data.</text>
</comment>
<dbReference type="Proteomes" id="UP000480266">
    <property type="component" value="Unassembled WGS sequence"/>
</dbReference>
<protein>
    <submittedName>
        <fullName evidence="1">Uncharacterized protein</fullName>
    </submittedName>
</protein>
<dbReference type="AlphaFoldDB" id="A0A7C9RGU3"/>
<keyword evidence="2" id="KW-1185">Reference proteome</keyword>
<accession>A0A7C9RGU3</accession>
<organism evidence="1 2">
    <name type="scientific">Candidatus Afipia apatlaquensis</name>
    <dbReference type="NCBI Taxonomy" id="2712852"/>
    <lineage>
        <taxon>Bacteria</taxon>
        <taxon>Pseudomonadati</taxon>
        <taxon>Pseudomonadota</taxon>
        <taxon>Alphaproteobacteria</taxon>
        <taxon>Hyphomicrobiales</taxon>
        <taxon>Nitrobacteraceae</taxon>
        <taxon>Afipia</taxon>
    </lineage>
</organism>
<reference evidence="1" key="1">
    <citation type="submission" date="2020-02" db="EMBL/GenBank/DDBJ databases">
        <title>Draft genome sequence of Candidatus Afipia apatlaquensis IBT-C3, a potential strain for decolorization of textile dyes.</title>
        <authorList>
            <person name="Sanchez-Reyes A."/>
            <person name="Breton-Deval L."/>
            <person name="Mangelson H."/>
            <person name="Sanchez-Flores A."/>
        </authorList>
    </citation>
    <scope>NUCLEOTIDE SEQUENCE [LARGE SCALE GENOMIC DNA]</scope>
    <source>
        <strain evidence="1">IBT-C3</strain>
    </source>
</reference>
<sequence>MAGLSYVKERNSPKSALDGWRRSVDRASLLVISLQTGNFTGKFSKSTPWDATRLRETHMLQRLLAEFPTTDIRETILENSDSTSRIRETPVETPT</sequence>
<name>A0A7C9RGU3_9BRAD</name>